<gene>
    <name evidence="5" type="ordered locus">Halhy_4277</name>
</gene>
<evidence type="ECO:0000313" key="5">
    <source>
        <dbReference type="EMBL" id="AEE52121.1"/>
    </source>
</evidence>
<dbReference type="NCBIfam" id="TIGR04131">
    <property type="entry name" value="Bac_Flav_CTERM"/>
    <property type="match status" value="1"/>
</dbReference>
<protein>
    <submittedName>
        <fullName evidence="5">Laminin G sub domain 2</fullName>
    </submittedName>
</protein>
<feature type="signal peptide" evidence="3">
    <location>
        <begin position="1"/>
        <end position="18"/>
    </location>
</feature>
<accession>F4L745</accession>
<reference evidence="5 6" key="1">
    <citation type="journal article" date="2011" name="Stand. Genomic Sci.">
        <title>Complete genome sequence of Haliscomenobacter hydrossis type strain (O).</title>
        <authorList>
            <consortium name="US DOE Joint Genome Institute (JGI-PGF)"/>
            <person name="Daligault H."/>
            <person name="Lapidus A."/>
            <person name="Zeytun A."/>
            <person name="Nolan M."/>
            <person name="Lucas S."/>
            <person name="Del Rio T.G."/>
            <person name="Tice H."/>
            <person name="Cheng J.F."/>
            <person name="Tapia R."/>
            <person name="Han C."/>
            <person name="Goodwin L."/>
            <person name="Pitluck S."/>
            <person name="Liolios K."/>
            <person name="Pagani I."/>
            <person name="Ivanova N."/>
            <person name="Huntemann M."/>
            <person name="Mavromatis K."/>
            <person name="Mikhailova N."/>
            <person name="Pati A."/>
            <person name="Chen A."/>
            <person name="Palaniappan K."/>
            <person name="Land M."/>
            <person name="Hauser L."/>
            <person name="Brambilla E.M."/>
            <person name="Rohde M."/>
            <person name="Verbarg S."/>
            <person name="Goker M."/>
            <person name="Bristow J."/>
            <person name="Eisen J.A."/>
            <person name="Markowitz V."/>
            <person name="Hugenholtz P."/>
            <person name="Kyrpides N.C."/>
            <person name="Klenk H.P."/>
            <person name="Woyke T."/>
        </authorList>
    </citation>
    <scope>NUCLEOTIDE SEQUENCE [LARGE SCALE GENOMIC DNA]</scope>
    <source>
        <strain evidence="6">ATCC 27775 / DSM 1100 / LMG 10767 / O</strain>
    </source>
</reference>
<evidence type="ECO:0000256" key="1">
    <source>
        <dbReference type="ARBA" id="ARBA00022729"/>
    </source>
</evidence>
<dbReference type="Proteomes" id="UP000008461">
    <property type="component" value="Chromosome"/>
</dbReference>
<proteinExistence type="predicted"/>
<dbReference type="GO" id="GO:0004553">
    <property type="term" value="F:hydrolase activity, hydrolyzing O-glycosyl compounds"/>
    <property type="evidence" value="ECO:0007669"/>
    <property type="project" value="UniProtKB-ARBA"/>
</dbReference>
<keyword evidence="2" id="KW-1015">Disulfide bond</keyword>
<dbReference type="PANTHER" id="PTHR42535">
    <property type="entry name" value="OOKINETE PROTEIN, PUTATIVE-RELATED"/>
    <property type="match status" value="1"/>
</dbReference>
<dbReference type="HOGENOM" id="CLU_672268_0_0_10"/>
<dbReference type="EMBL" id="CP002691">
    <property type="protein sequence ID" value="AEE52121.1"/>
    <property type="molecule type" value="Genomic_DNA"/>
</dbReference>
<dbReference type="GO" id="GO:0005975">
    <property type="term" value="P:carbohydrate metabolic process"/>
    <property type="evidence" value="ECO:0007669"/>
    <property type="project" value="UniProtKB-ARBA"/>
</dbReference>
<feature type="domain" description="Laminin G" evidence="4">
    <location>
        <begin position="61"/>
        <end position="257"/>
    </location>
</feature>
<dbReference type="SUPFAM" id="SSF49899">
    <property type="entry name" value="Concanavalin A-like lectins/glucanases"/>
    <property type="match status" value="1"/>
</dbReference>
<sequence>MRIAALVLCLCCAAELFAQTSAGLVAHYTFENTNADAAGNTANAFQPADNRTYVCGVVGRALEFAGATRNAVVMGPANDEFDTQDFTLSFYFKTSNQNGIQYLVHKLTSNCSTDGNQFYIRFRPFTRTLNVFLGEGAKTLNLIGEVPEGKCWHHVAVIREGVKVKLYINGVKVQELNTQGRINLSNDGKFIMGNSPCPPVANQAPFEGFMDEVRLYNRSLNDNEAKQLYVVEPDNIVTRDTSIFVGGAVKIKMGPTCNFIFNWSPTIGVVAPFEREPTIQPLDPGIHFYTVNMTDDSGDCTATDSIRITVIDPNTLDCGQVLLPKAFTPNGDGLNETFGISNPFVIQELLSFEIFDRWGSRMFGTADPFFRWDGTFQGKEVNAGVMLYKVRYRCQGEEKIATGSVMVMR</sequence>
<reference key="2">
    <citation type="submission" date="2011-04" db="EMBL/GenBank/DDBJ databases">
        <title>Complete sequence of chromosome of Haliscomenobacter hydrossis DSM 1100.</title>
        <authorList>
            <consortium name="US DOE Joint Genome Institute (JGI-PGF)"/>
            <person name="Lucas S."/>
            <person name="Han J."/>
            <person name="Lapidus A."/>
            <person name="Bruce D."/>
            <person name="Goodwin L."/>
            <person name="Pitluck S."/>
            <person name="Peters L."/>
            <person name="Kyrpides N."/>
            <person name="Mavromatis K."/>
            <person name="Ivanova N."/>
            <person name="Ovchinnikova G."/>
            <person name="Pagani I."/>
            <person name="Daligault H."/>
            <person name="Detter J.C."/>
            <person name="Han C."/>
            <person name="Land M."/>
            <person name="Hauser L."/>
            <person name="Markowitz V."/>
            <person name="Cheng J.-F."/>
            <person name="Hugenholtz P."/>
            <person name="Woyke T."/>
            <person name="Wu D."/>
            <person name="Verbarg S."/>
            <person name="Frueling A."/>
            <person name="Brambilla E."/>
            <person name="Klenk H.-P."/>
            <person name="Eisen J.A."/>
        </authorList>
    </citation>
    <scope>NUCLEOTIDE SEQUENCE</scope>
    <source>
        <strain>DSM 1100</strain>
    </source>
</reference>
<evidence type="ECO:0000256" key="2">
    <source>
        <dbReference type="ARBA" id="ARBA00023157"/>
    </source>
</evidence>
<dbReference type="Gene3D" id="2.60.120.200">
    <property type="match status" value="1"/>
</dbReference>
<dbReference type="AlphaFoldDB" id="F4L745"/>
<dbReference type="SMART" id="SM00560">
    <property type="entry name" value="LamGL"/>
    <property type="match status" value="1"/>
</dbReference>
<dbReference type="eggNOG" id="COG3291">
    <property type="taxonomic scope" value="Bacteria"/>
</dbReference>
<organism evidence="5 6">
    <name type="scientific">Haliscomenobacter hydrossis (strain ATCC 27775 / DSM 1100 / LMG 10767 / O)</name>
    <dbReference type="NCBI Taxonomy" id="760192"/>
    <lineage>
        <taxon>Bacteria</taxon>
        <taxon>Pseudomonadati</taxon>
        <taxon>Bacteroidota</taxon>
        <taxon>Saprospiria</taxon>
        <taxon>Saprospirales</taxon>
        <taxon>Haliscomenobacteraceae</taxon>
        <taxon>Haliscomenobacter</taxon>
    </lineage>
</organism>
<evidence type="ECO:0000313" key="6">
    <source>
        <dbReference type="Proteomes" id="UP000008461"/>
    </source>
</evidence>
<dbReference type="RefSeq" id="WP_013766659.1">
    <property type="nucleotide sequence ID" value="NC_015510.1"/>
</dbReference>
<dbReference type="SMART" id="SM00282">
    <property type="entry name" value="LamG"/>
    <property type="match status" value="1"/>
</dbReference>
<dbReference type="InterPro" id="IPR001791">
    <property type="entry name" value="Laminin_G"/>
</dbReference>
<dbReference type="KEGG" id="hhy:Halhy_4277"/>
<evidence type="ECO:0000256" key="3">
    <source>
        <dbReference type="SAM" id="SignalP"/>
    </source>
</evidence>
<dbReference type="Pfam" id="PF13585">
    <property type="entry name" value="CHU_C"/>
    <property type="match status" value="1"/>
</dbReference>
<dbReference type="InterPro" id="IPR006558">
    <property type="entry name" value="LamG-like"/>
</dbReference>
<dbReference type="eggNOG" id="COG3866">
    <property type="taxonomic scope" value="Bacteria"/>
</dbReference>
<dbReference type="InterPro" id="IPR026341">
    <property type="entry name" value="T9SS_type_B"/>
</dbReference>
<dbReference type="Pfam" id="PF13385">
    <property type="entry name" value="Laminin_G_3"/>
    <property type="match status" value="1"/>
</dbReference>
<dbReference type="STRING" id="760192.Halhy_4277"/>
<name>F4L745_HALH1</name>
<keyword evidence="1 3" id="KW-0732">Signal</keyword>
<dbReference type="PROSITE" id="PS50025">
    <property type="entry name" value="LAM_G_DOMAIN"/>
    <property type="match status" value="1"/>
</dbReference>
<dbReference type="CDD" id="cd00110">
    <property type="entry name" value="LamG"/>
    <property type="match status" value="1"/>
</dbReference>
<dbReference type="InterPro" id="IPR013320">
    <property type="entry name" value="ConA-like_dom_sf"/>
</dbReference>
<dbReference type="PANTHER" id="PTHR42535:SF2">
    <property type="entry name" value="CHROMOSOME UNDETERMINED SCAFFOLD_146, WHOLE GENOME SHOTGUN SEQUENCE"/>
    <property type="match status" value="1"/>
</dbReference>
<keyword evidence="6" id="KW-1185">Reference proteome</keyword>
<feature type="chain" id="PRO_5003317643" evidence="3">
    <location>
        <begin position="19"/>
        <end position="409"/>
    </location>
</feature>
<evidence type="ECO:0000259" key="4">
    <source>
        <dbReference type="PROSITE" id="PS50025"/>
    </source>
</evidence>